<sequence>MESKTDQLPNPVYDKETENVLSNDDSSFLANILREILYSPMNLALLAIICFLVYKIVRDRTEVPSAGVAKPVEEGLPKIRRDFTVSELRQYDGNQPDGRVLVAVNGSVYDVSKGRRFYGPGGPYAMFAGRDASRNLATFSVASNDKDDDDDLSDLSALEMDSVKEWEMQFKEKYELVGKLLRRGEQPTNYDDDEDDENVNSDETAATSDQTNNLRNRLPKSNTETDDSNQESHVLEGNNATINNAQDEPVSTDC</sequence>
<evidence type="ECO:0000256" key="2">
    <source>
        <dbReference type="SAM" id="MobiDB-lite"/>
    </source>
</evidence>
<accession>A0A9P9YEZ9</accession>
<dbReference type="InterPro" id="IPR036400">
    <property type="entry name" value="Cyt_B5-like_heme/steroid_sf"/>
</dbReference>
<keyword evidence="3" id="KW-0472">Membrane</keyword>
<comment type="caution">
    <text evidence="5">The sequence shown here is derived from an EMBL/GenBank/DDBJ whole genome shotgun (WGS) entry which is preliminary data.</text>
</comment>
<keyword evidence="6" id="KW-1185">Reference proteome</keyword>
<feature type="transmembrane region" description="Helical" evidence="3">
    <location>
        <begin position="36"/>
        <end position="54"/>
    </location>
</feature>
<evidence type="ECO:0000259" key="4">
    <source>
        <dbReference type="SMART" id="SM01117"/>
    </source>
</evidence>
<keyword evidence="3" id="KW-0812">Transmembrane</keyword>
<dbReference type="SUPFAM" id="SSF55856">
    <property type="entry name" value="Cytochrome b5-like heme/steroid binding domain"/>
    <property type="match status" value="1"/>
</dbReference>
<dbReference type="InterPro" id="IPR050577">
    <property type="entry name" value="MAPR/NEUFC/NENF-like"/>
</dbReference>
<evidence type="ECO:0000313" key="5">
    <source>
        <dbReference type="EMBL" id="KAI8035626.1"/>
    </source>
</evidence>
<dbReference type="InterPro" id="IPR001199">
    <property type="entry name" value="Cyt_B5-like_heme/steroid-bd"/>
</dbReference>
<dbReference type="OrthoDB" id="547796at2759"/>
<dbReference type="Proteomes" id="UP001059596">
    <property type="component" value="Unassembled WGS sequence"/>
</dbReference>
<dbReference type="PANTHER" id="PTHR10281:SF106">
    <property type="entry name" value="IP06960P-RELATED"/>
    <property type="match status" value="1"/>
</dbReference>
<evidence type="ECO:0000313" key="6">
    <source>
        <dbReference type="Proteomes" id="UP001059596"/>
    </source>
</evidence>
<gene>
    <name evidence="5" type="ORF">M5D96_011675</name>
</gene>
<dbReference type="Pfam" id="PF00173">
    <property type="entry name" value="Cyt-b5"/>
    <property type="match status" value="1"/>
</dbReference>
<comment type="similarity">
    <text evidence="1">Belongs to the cytochrome b5 family. MAPR subfamily.</text>
</comment>
<dbReference type="GO" id="GO:0005783">
    <property type="term" value="C:endoplasmic reticulum"/>
    <property type="evidence" value="ECO:0007669"/>
    <property type="project" value="TreeGrafter"/>
</dbReference>
<feature type="compositionally biased region" description="Acidic residues" evidence="2">
    <location>
        <begin position="190"/>
        <end position="200"/>
    </location>
</feature>
<evidence type="ECO:0000256" key="1">
    <source>
        <dbReference type="ARBA" id="ARBA00038357"/>
    </source>
</evidence>
<protein>
    <recommendedName>
        <fullName evidence="4">Cytochrome b5 heme-binding domain-containing protein</fullName>
    </recommendedName>
</protein>
<keyword evidence="3" id="KW-1133">Transmembrane helix</keyword>
<name>A0A9P9YEZ9_9MUSC</name>
<dbReference type="Gene3D" id="3.10.120.10">
    <property type="entry name" value="Cytochrome b5-like heme/steroid binding domain"/>
    <property type="match status" value="1"/>
</dbReference>
<dbReference type="FunFam" id="3.10.120.10:FF:000003">
    <property type="entry name" value="membrane-associated progesterone receptor component 1"/>
    <property type="match status" value="1"/>
</dbReference>
<feature type="region of interest" description="Disordered" evidence="2">
    <location>
        <begin position="185"/>
        <end position="254"/>
    </location>
</feature>
<dbReference type="EMBL" id="JAMKOV010000033">
    <property type="protein sequence ID" value="KAI8035626.1"/>
    <property type="molecule type" value="Genomic_DNA"/>
</dbReference>
<feature type="domain" description="Cytochrome b5 heme-binding" evidence="4">
    <location>
        <begin position="83"/>
        <end position="181"/>
    </location>
</feature>
<dbReference type="SMART" id="SM01117">
    <property type="entry name" value="Cyt-b5"/>
    <property type="match status" value="1"/>
</dbReference>
<evidence type="ECO:0000256" key="3">
    <source>
        <dbReference type="SAM" id="Phobius"/>
    </source>
</evidence>
<dbReference type="PANTHER" id="PTHR10281">
    <property type="entry name" value="MEMBRANE-ASSOCIATED PROGESTERONE RECEPTOR COMPONENT-RELATED"/>
    <property type="match status" value="1"/>
</dbReference>
<proteinExistence type="inferred from homology"/>
<feature type="compositionally biased region" description="Polar residues" evidence="2">
    <location>
        <begin position="204"/>
        <end position="222"/>
    </location>
</feature>
<organism evidence="5 6">
    <name type="scientific">Drosophila gunungcola</name>
    <name type="common">fruit fly</name>
    <dbReference type="NCBI Taxonomy" id="103775"/>
    <lineage>
        <taxon>Eukaryota</taxon>
        <taxon>Metazoa</taxon>
        <taxon>Ecdysozoa</taxon>
        <taxon>Arthropoda</taxon>
        <taxon>Hexapoda</taxon>
        <taxon>Insecta</taxon>
        <taxon>Pterygota</taxon>
        <taxon>Neoptera</taxon>
        <taxon>Endopterygota</taxon>
        <taxon>Diptera</taxon>
        <taxon>Brachycera</taxon>
        <taxon>Muscomorpha</taxon>
        <taxon>Ephydroidea</taxon>
        <taxon>Drosophilidae</taxon>
        <taxon>Drosophila</taxon>
        <taxon>Sophophora</taxon>
    </lineage>
</organism>
<reference evidence="5" key="1">
    <citation type="journal article" date="2023" name="Genome Biol. Evol.">
        <title>Long-read-based Genome Assembly of Drosophila gunungcola Reveals Fewer Chemosensory Genes in Flower-breeding Species.</title>
        <authorList>
            <person name="Negi A."/>
            <person name="Liao B.Y."/>
            <person name="Yeh S.D."/>
        </authorList>
    </citation>
    <scope>NUCLEOTIDE SEQUENCE</scope>
    <source>
        <strain evidence="5">Sukarami</strain>
    </source>
</reference>
<dbReference type="GO" id="GO:0016020">
    <property type="term" value="C:membrane"/>
    <property type="evidence" value="ECO:0007669"/>
    <property type="project" value="TreeGrafter"/>
</dbReference>
<dbReference type="AlphaFoldDB" id="A0A9P9YEZ9"/>